<dbReference type="InterPro" id="IPR035986">
    <property type="entry name" value="PKD_dom_sf"/>
</dbReference>
<dbReference type="Proteomes" id="UP000245657">
    <property type="component" value="Unassembled WGS sequence"/>
</dbReference>
<evidence type="ECO:0000313" key="3">
    <source>
        <dbReference type="Proteomes" id="UP000245657"/>
    </source>
</evidence>
<dbReference type="Gene3D" id="2.60.40.10">
    <property type="entry name" value="Immunoglobulins"/>
    <property type="match status" value="2"/>
</dbReference>
<dbReference type="InterPro" id="IPR013783">
    <property type="entry name" value="Ig-like_fold"/>
</dbReference>
<dbReference type="PROSITE" id="PS50093">
    <property type="entry name" value="PKD"/>
    <property type="match status" value="2"/>
</dbReference>
<dbReference type="InterPro" id="IPR024277">
    <property type="entry name" value="DUF3821"/>
</dbReference>
<keyword evidence="3" id="KW-1185">Reference proteome</keyword>
<dbReference type="SMART" id="SM00089">
    <property type="entry name" value="PKD"/>
    <property type="match status" value="2"/>
</dbReference>
<organism evidence="2 3">
    <name type="scientific">Methanospirillum lacunae</name>
    <dbReference type="NCBI Taxonomy" id="668570"/>
    <lineage>
        <taxon>Archaea</taxon>
        <taxon>Methanobacteriati</taxon>
        <taxon>Methanobacteriota</taxon>
        <taxon>Stenosarchaea group</taxon>
        <taxon>Methanomicrobia</taxon>
        <taxon>Methanomicrobiales</taxon>
        <taxon>Methanospirillaceae</taxon>
        <taxon>Methanospirillum</taxon>
    </lineage>
</organism>
<dbReference type="Pfam" id="PF18911">
    <property type="entry name" value="PKD_4"/>
    <property type="match status" value="2"/>
</dbReference>
<accession>A0A2V2N9J2</accession>
<feature type="domain" description="PKD" evidence="1">
    <location>
        <begin position="976"/>
        <end position="1039"/>
    </location>
</feature>
<dbReference type="PANTHER" id="PTHR36842:SF1">
    <property type="entry name" value="PROTEIN TOLB"/>
    <property type="match status" value="1"/>
</dbReference>
<reference evidence="2 3" key="1">
    <citation type="submission" date="2018-05" db="EMBL/GenBank/DDBJ databases">
        <title>Draft genome of Methanospirillum lacunae Ki8-1.</title>
        <authorList>
            <person name="Dueholm M.S."/>
            <person name="Nielsen P.H."/>
            <person name="Bakmann L.F."/>
            <person name="Otzen D.E."/>
        </authorList>
    </citation>
    <scope>NUCLEOTIDE SEQUENCE [LARGE SCALE GENOMIC DNA]</scope>
    <source>
        <strain evidence="2 3">Ki8-1</strain>
    </source>
</reference>
<sequence>MPCLLVRHKMTSILRRIMICALLLLVIGGGMAVSAEEIKQVLPEFLTGTVYVGTATASPGLVVSADIKGVDAGTATVMSKGIYGNDTIPMMVQSGANESLRGSTVTFWLNGVQAEETTTYEPGITLPLDLHFPNAALNALNVIPQGGDVFLGEEGLDVSLFLNDGDTIAWFSSTSDKALTEPSATVTVDYAKSFFIDPSQFTGKLGYWWIWSGSKAKQVAFIVKDPTVGMRIWNQNEDQDIANDGSKITAGNMVNFRIDSNLYSAITQRGANLSDSQKGIINIVGSSNTTQVTYQTLQGTLANVSGQDISLRKLVVDKNPWFWPKNDKTTSGWNTGARATDESRLYPNGEYKFYAEVNLNNIKKNYSGTPIGHSVSSTISATLVDESIEVAINSTTITRGHSFYVTIGGKPGKKYIISIMECPNSTTSVTDCGDLKMSGAACERPPMIEPNQSGVANGKIVFDPEAGAFTIGNTALAPDCCGRAKIIRDTVPTDDKPNAKDVLYNGVYYYAEVTTDGDNDPSPGYRTVQFNAGADIAPDRTYRIHVQNVDSDPSKVLTGDNLITVNKGAITMSINGTAPFYLGDSITLSGTNTDSTYVYLFMTGSNCQNKCGNDLLYIKKADAANSVVQPFLDSINYGCIQEAEQFTAIKVPVNSDGTWKYVWKTANVPINPGTYTIYASSLPVNACCVECACTAVTTADITLDEPCFAGTITPKVITKPIECCASGCKATSLDEVLLEGSACGFPHTSSGNNTTSELNMWIFGENKVGNDKYVNAKIPVYNDDTFKVNLLNYVQFCDLKPGQYTVILQHPMYNHKFDLLKETDVRSPIDPNQIWMVTSYPVEWSKLFPLDGPGYYQGSQAVSEIKKYDEQNLIDDQFLYLNFTLVDNRVPTAAFIGTPTSGNKPLEVQFTDKSTGDDLTSWSWDFGDKTTSTDQNPKHTYSEAGKYSVTLTVMNNNGDKDAVTTTDYITVKDSSINADFSAAPTSGAAPLKVQFTDKTTGSPSNWFWDFGDGSTSTGVQNPAHTYQFGGKYTVTLTATLGDEVDREVKKDYIQVAGGVQPTLTPAPIDPTNITLYSGWNFVSVARTLSDSASNASDVFGRVPTGGHAIWSYEPSSQYWDQVLTSTKIEPLYGYWVYSVSPTTINLTFKNNVVQTPPTRSLPSGWAAIGFTGATPSTAKDTLSSVKSSWIYARGFDNQRQQWEQTMVNGGQGENTYLYPSKGYWLYMETPGTLAAIGV</sequence>
<dbReference type="InterPro" id="IPR022409">
    <property type="entry name" value="PKD/Chitinase_dom"/>
</dbReference>
<dbReference type="EMBL" id="QGMY01000005">
    <property type="protein sequence ID" value="PWR72977.1"/>
    <property type="molecule type" value="Genomic_DNA"/>
</dbReference>
<evidence type="ECO:0000259" key="1">
    <source>
        <dbReference type="PROSITE" id="PS50093"/>
    </source>
</evidence>
<dbReference type="SUPFAM" id="SSF49299">
    <property type="entry name" value="PKD domain"/>
    <property type="match status" value="2"/>
</dbReference>
<proteinExistence type="predicted"/>
<dbReference type="CDD" id="cd00146">
    <property type="entry name" value="PKD"/>
    <property type="match status" value="2"/>
</dbReference>
<dbReference type="FunFam" id="2.60.40.10:FF:000270">
    <property type="entry name" value="Cell surface protein"/>
    <property type="match status" value="2"/>
</dbReference>
<name>A0A2V2N9J2_9EURY</name>
<dbReference type="InterPro" id="IPR000601">
    <property type="entry name" value="PKD_dom"/>
</dbReference>
<feature type="domain" description="PKD" evidence="1">
    <location>
        <begin position="891"/>
        <end position="976"/>
    </location>
</feature>
<evidence type="ECO:0000313" key="2">
    <source>
        <dbReference type="EMBL" id="PWR72977.1"/>
    </source>
</evidence>
<dbReference type="PANTHER" id="PTHR36842">
    <property type="entry name" value="PROTEIN TOLB HOMOLOG"/>
    <property type="match status" value="1"/>
</dbReference>
<dbReference type="AlphaFoldDB" id="A0A2V2N9J2"/>
<comment type="caution">
    <text evidence="2">The sequence shown here is derived from an EMBL/GenBank/DDBJ whole genome shotgun (WGS) entry which is preliminary data.</text>
</comment>
<dbReference type="Pfam" id="PF12863">
    <property type="entry name" value="DUF3821"/>
    <property type="match status" value="1"/>
</dbReference>
<gene>
    <name evidence="2" type="ORF">DK846_05725</name>
</gene>
<protein>
    <recommendedName>
        <fullName evidence="1">PKD domain-containing protein</fullName>
    </recommendedName>
</protein>